<dbReference type="GO" id="GO:0016706">
    <property type="term" value="F:2-oxoglutarate-dependent dioxygenase activity"/>
    <property type="evidence" value="ECO:0007669"/>
    <property type="project" value="InterPro"/>
</dbReference>
<protein>
    <recommendedName>
        <fullName evidence="1">Alkylated DNA repair protein AlkB homologue 8 N-terminal domain-containing protein</fullName>
    </recommendedName>
</protein>
<name>A0A5C6NRZ8_9TELE</name>
<dbReference type="InterPro" id="IPR015095">
    <property type="entry name" value="AlkB_hom8_N"/>
</dbReference>
<feature type="domain" description="Alkylated DNA repair protein AlkB homologue 8 N-terminal" evidence="1">
    <location>
        <begin position="41"/>
        <end position="82"/>
    </location>
</feature>
<gene>
    <name evidence="2" type="ORF">D4764_18G0003240</name>
</gene>
<proteinExistence type="predicted"/>
<evidence type="ECO:0000259" key="1">
    <source>
        <dbReference type="Pfam" id="PF09004"/>
    </source>
</evidence>
<comment type="caution">
    <text evidence="2">The sequence shown here is derived from an EMBL/GenBank/DDBJ whole genome shotgun (WGS) entry which is preliminary data.</text>
</comment>
<keyword evidence="3" id="KW-1185">Reference proteome</keyword>
<dbReference type="AlphaFoldDB" id="A0A5C6NRZ8"/>
<evidence type="ECO:0000313" key="3">
    <source>
        <dbReference type="Proteomes" id="UP000324091"/>
    </source>
</evidence>
<dbReference type="Pfam" id="PF09004">
    <property type="entry name" value="ALKBH8_N"/>
    <property type="match status" value="1"/>
</dbReference>
<dbReference type="GO" id="GO:0008168">
    <property type="term" value="F:methyltransferase activity"/>
    <property type="evidence" value="ECO:0007669"/>
    <property type="project" value="InterPro"/>
</dbReference>
<dbReference type="Proteomes" id="UP000324091">
    <property type="component" value="Chromosome 18"/>
</dbReference>
<reference evidence="2 3" key="1">
    <citation type="submission" date="2019-04" db="EMBL/GenBank/DDBJ databases">
        <title>Chromosome genome assembly for Takifugu flavidus.</title>
        <authorList>
            <person name="Xiao S."/>
        </authorList>
    </citation>
    <scope>NUCLEOTIDE SEQUENCE [LARGE SCALE GENOMIC DNA]</scope>
    <source>
        <strain evidence="2">HTHZ2018</strain>
        <tissue evidence="2">Muscle</tissue>
    </source>
</reference>
<sequence>MVIDVRRGPPQYPPLTINGAAVERVSSTRFLGVHISEDLSWTTSSTQLARKAQTRLNFLRKLRRAHVPPPIRCSFYRGTIESVITGCITVWEKVQKPSGPLHQTVKQFYPPGCQDAELHPLPPPTPAPAPGP</sequence>
<evidence type="ECO:0000313" key="2">
    <source>
        <dbReference type="EMBL" id="TWW69518.1"/>
    </source>
</evidence>
<accession>A0A5C6NRZ8</accession>
<dbReference type="EMBL" id="RHFK02000010">
    <property type="protein sequence ID" value="TWW69518.1"/>
    <property type="molecule type" value="Genomic_DNA"/>
</dbReference>
<organism evidence="2 3">
    <name type="scientific">Takifugu flavidus</name>
    <name type="common">sansaifugu</name>
    <dbReference type="NCBI Taxonomy" id="433684"/>
    <lineage>
        <taxon>Eukaryota</taxon>
        <taxon>Metazoa</taxon>
        <taxon>Chordata</taxon>
        <taxon>Craniata</taxon>
        <taxon>Vertebrata</taxon>
        <taxon>Euteleostomi</taxon>
        <taxon>Actinopterygii</taxon>
        <taxon>Neopterygii</taxon>
        <taxon>Teleostei</taxon>
        <taxon>Neoteleostei</taxon>
        <taxon>Acanthomorphata</taxon>
        <taxon>Eupercaria</taxon>
        <taxon>Tetraodontiformes</taxon>
        <taxon>Tetradontoidea</taxon>
        <taxon>Tetraodontidae</taxon>
        <taxon>Takifugu</taxon>
    </lineage>
</organism>